<comment type="catalytic activity">
    <reaction evidence="1 9">
        <text>a uridine in RNA = a pseudouridine in RNA</text>
        <dbReference type="Rhea" id="RHEA:48348"/>
        <dbReference type="Rhea" id="RHEA-COMP:12068"/>
        <dbReference type="Rhea" id="RHEA-COMP:12069"/>
        <dbReference type="ChEBI" id="CHEBI:65314"/>
        <dbReference type="ChEBI" id="CHEBI:65315"/>
    </reaction>
</comment>
<evidence type="ECO:0000313" key="11">
    <source>
        <dbReference type="EMBL" id="CUO35501.1"/>
    </source>
</evidence>
<dbReference type="GO" id="GO:0120159">
    <property type="term" value="F:rRNA pseudouridine synthase activity"/>
    <property type="evidence" value="ECO:0007669"/>
    <property type="project" value="UniProtKB-ARBA"/>
</dbReference>
<dbReference type="Gene3D" id="3.30.2350.10">
    <property type="entry name" value="Pseudouridine synthase"/>
    <property type="match status" value="1"/>
</dbReference>
<dbReference type="CDD" id="cd02869">
    <property type="entry name" value="PseudoU_synth_RluA_like"/>
    <property type="match status" value="1"/>
</dbReference>
<dbReference type="Proteomes" id="UP000095409">
    <property type="component" value="Unassembled WGS sequence"/>
</dbReference>
<evidence type="ECO:0000256" key="9">
    <source>
        <dbReference type="RuleBase" id="RU362028"/>
    </source>
</evidence>
<evidence type="ECO:0000256" key="1">
    <source>
        <dbReference type="ARBA" id="ARBA00000073"/>
    </source>
</evidence>
<accession>A0A174ECS7</accession>
<keyword evidence="8" id="KW-0694">RNA-binding</keyword>
<gene>
    <name evidence="11" type="primary">rluC_2</name>
    <name evidence="11" type="ORF">ERS852394_02009</name>
</gene>
<dbReference type="InterPro" id="IPR020103">
    <property type="entry name" value="PsdUridine_synth_cat_dom_sf"/>
</dbReference>
<dbReference type="PANTHER" id="PTHR21600">
    <property type="entry name" value="MITOCHONDRIAL RNA PSEUDOURIDINE SYNTHASE"/>
    <property type="match status" value="1"/>
</dbReference>
<dbReference type="SUPFAM" id="SSF55120">
    <property type="entry name" value="Pseudouridine synthase"/>
    <property type="match status" value="1"/>
</dbReference>
<feature type="active site" evidence="7">
    <location>
        <position position="145"/>
    </location>
</feature>
<evidence type="ECO:0000259" key="10">
    <source>
        <dbReference type="SMART" id="SM00363"/>
    </source>
</evidence>
<dbReference type="PANTHER" id="PTHR21600:SF92">
    <property type="entry name" value="RIBOSOMAL LARGE SUBUNIT PSEUDOURIDINE SYNTHASE C"/>
    <property type="match status" value="1"/>
</dbReference>
<dbReference type="InterPro" id="IPR006145">
    <property type="entry name" value="PsdUridine_synth_RsuA/RluA"/>
</dbReference>
<evidence type="ECO:0000256" key="6">
    <source>
        <dbReference type="ARBA" id="ARBA00023235"/>
    </source>
</evidence>
<dbReference type="SMART" id="SM00363">
    <property type="entry name" value="S4"/>
    <property type="match status" value="1"/>
</dbReference>
<dbReference type="RefSeq" id="WP_055066200.1">
    <property type="nucleotide sequence ID" value="NZ_CYZD01000009.1"/>
</dbReference>
<name>A0A174ECS7_9FIRM</name>
<evidence type="ECO:0000256" key="5">
    <source>
        <dbReference type="ARBA" id="ARBA00022552"/>
    </source>
</evidence>
<dbReference type="Pfam" id="PF00849">
    <property type="entry name" value="PseudoU_synth_2"/>
    <property type="match status" value="1"/>
</dbReference>
<dbReference type="InterPro" id="IPR002942">
    <property type="entry name" value="S4_RNA-bd"/>
</dbReference>
<dbReference type="Gene3D" id="3.10.290.10">
    <property type="entry name" value="RNA-binding S4 domain"/>
    <property type="match status" value="1"/>
</dbReference>
<feature type="domain" description="RNA-binding S4" evidence="10">
    <location>
        <begin position="13"/>
        <end position="73"/>
    </location>
</feature>
<evidence type="ECO:0000313" key="12">
    <source>
        <dbReference type="Proteomes" id="UP000095409"/>
    </source>
</evidence>
<proteinExistence type="inferred from homology"/>
<organism evidence="11 12">
    <name type="scientific">Blautia obeum</name>
    <dbReference type="NCBI Taxonomy" id="40520"/>
    <lineage>
        <taxon>Bacteria</taxon>
        <taxon>Bacillati</taxon>
        <taxon>Bacillota</taxon>
        <taxon>Clostridia</taxon>
        <taxon>Lachnospirales</taxon>
        <taxon>Lachnospiraceae</taxon>
        <taxon>Blautia</taxon>
    </lineage>
</organism>
<evidence type="ECO:0000256" key="4">
    <source>
        <dbReference type="ARBA" id="ARBA00010876"/>
    </source>
</evidence>
<evidence type="ECO:0000256" key="3">
    <source>
        <dbReference type="ARBA" id="ARBA00002876"/>
    </source>
</evidence>
<dbReference type="EMBL" id="CYZD01000009">
    <property type="protein sequence ID" value="CUO35501.1"/>
    <property type="molecule type" value="Genomic_DNA"/>
</dbReference>
<dbReference type="InterPro" id="IPR006225">
    <property type="entry name" value="PsdUridine_synth_RluC/D"/>
</dbReference>
<evidence type="ECO:0000256" key="8">
    <source>
        <dbReference type="PROSITE-ProRule" id="PRU00182"/>
    </source>
</evidence>
<dbReference type="InterPro" id="IPR036986">
    <property type="entry name" value="S4_RNA-bd_sf"/>
</dbReference>
<evidence type="ECO:0000256" key="2">
    <source>
        <dbReference type="ARBA" id="ARBA00000381"/>
    </source>
</evidence>
<evidence type="ECO:0000256" key="7">
    <source>
        <dbReference type="PIRSR" id="PIRSR606225-1"/>
    </source>
</evidence>
<dbReference type="Pfam" id="PF01479">
    <property type="entry name" value="S4"/>
    <property type="match status" value="1"/>
</dbReference>
<dbReference type="EC" id="5.4.99.-" evidence="9"/>
<dbReference type="AlphaFoldDB" id="A0A174ECS7"/>
<dbReference type="InterPro" id="IPR050188">
    <property type="entry name" value="RluA_PseudoU_synthase"/>
</dbReference>
<dbReference type="GO" id="GO:0000455">
    <property type="term" value="P:enzyme-directed rRNA pseudouridine synthesis"/>
    <property type="evidence" value="ECO:0007669"/>
    <property type="project" value="UniProtKB-ARBA"/>
</dbReference>
<dbReference type="NCBIfam" id="TIGR00005">
    <property type="entry name" value="rluA_subfam"/>
    <property type="match status" value="1"/>
</dbReference>
<dbReference type="PROSITE" id="PS50889">
    <property type="entry name" value="S4"/>
    <property type="match status" value="1"/>
</dbReference>
<protein>
    <recommendedName>
        <fullName evidence="9">Pseudouridine synthase</fullName>
        <ecNumber evidence="9">5.4.99.-</ecNumber>
    </recommendedName>
</protein>
<dbReference type="GO" id="GO:0003723">
    <property type="term" value="F:RNA binding"/>
    <property type="evidence" value="ECO:0007669"/>
    <property type="project" value="UniProtKB-KW"/>
</dbReference>
<reference evidence="11 12" key="1">
    <citation type="submission" date="2015-09" db="EMBL/GenBank/DDBJ databases">
        <authorList>
            <consortium name="Pathogen Informatics"/>
        </authorList>
    </citation>
    <scope>NUCLEOTIDE SEQUENCE [LARGE SCALE GENOMIC DNA]</scope>
    <source>
        <strain evidence="11 12">2789STDY5608837</strain>
    </source>
</reference>
<comment type="function">
    <text evidence="3">Responsible for synthesis of pseudouridine from uracil at positions 955, 2504 and 2580 in 23S ribosomal RNA.</text>
</comment>
<keyword evidence="6 9" id="KW-0413">Isomerase</keyword>
<keyword evidence="5" id="KW-0698">rRNA processing</keyword>
<dbReference type="CDD" id="cd00165">
    <property type="entry name" value="S4"/>
    <property type="match status" value="1"/>
</dbReference>
<sequence>MKEFQITENEAGQRFDKYLAKLLRNAPKSFFYKMLRKKNITLNGRKATGNEKLNTGDQIRLFLSDETFSKFSQQEQTARAVTDLDIIYEDTDILLINKPAGMLSQPDDTKEPSMVEYLIGYLLQNGSLTEENLRTFHPSVCNRLDKNTSGVIAAGKSLAGLQELSTLFHDRTVHKDYLCIVKGKLTRSRHIRGYLHKDANLNKVSVSPTKGKDAQPIETQYTPICNNEHATLLKVRLITGRTHQIRAHLASEGHPLAGDAKYGSQEFNRYFRDHYGLKHQLLHAYRLTFPELEGKLHNLSEKHFEAVLPVQFQHILKEEHLEECSYENLE</sequence>
<comment type="similarity">
    <text evidence="4 9">Belongs to the pseudouridine synthase RluA family.</text>
</comment>
<comment type="catalytic activity">
    <reaction evidence="2">
        <text>uridine(955/2504/2580) in 23S rRNA = pseudouridine(955/2504/2580) in 23S rRNA</text>
        <dbReference type="Rhea" id="RHEA:42528"/>
        <dbReference type="Rhea" id="RHEA-COMP:10099"/>
        <dbReference type="Rhea" id="RHEA-COMP:10100"/>
        <dbReference type="ChEBI" id="CHEBI:65314"/>
        <dbReference type="ChEBI" id="CHEBI:65315"/>
        <dbReference type="EC" id="5.4.99.24"/>
    </reaction>
</comment>